<gene>
    <name evidence="1" type="ORF">NCTC7812_01855</name>
</gene>
<sequence length="186" mass="20777">MQAGRSPRLWDVKNNRASALLPEAQRINLTVDKIRVGVNRRYQELMQADGYVTATKLKDAYPGISVKQETLLKLFEQYNAEFAKKVGHSEMANQKPTMVMPDAPCLPTTCNQFGHALTQHISMGLLPMPTDTTCIFFLLLHPLLTPSRQFSFQPQSVIGAFGSASYVYIRHLPSAVIRLTVGFVLP</sequence>
<accession>A0A449I4L1</accession>
<evidence type="ECO:0000313" key="1">
    <source>
        <dbReference type="EMBL" id="VFB14312.1"/>
    </source>
</evidence>
<organism evidence="1 2">
    <name type="scientific">Prevotella heparinolytica</name>
    <dbReference type="NCBI Taxonomy" id="28113"/>
    <lineage>
        <taxon>Bacteria</taxon>
        <taxon>Pseudomonadati</taxon>
        <taxon>Bacteroidota</taxon>
        <taxon>Bacteroidia</taxon>
        <taxon>Bacteroidales</taxon>
        <taxon>Bacteroidaceae</taxon>
        <taxon>Bacteroides</taxon>
    </lineage>
</organism>
<dbReference type="AlphaFoldDB" id="A0A449I4L1"/>
<reference evidence="1 2" key="1">
    <citation type="submission" date="2019-02" db="EMBL/GenBank/DDBJ databases">
        <authorList>
            <consortium name="Pathogen Informatics"/>
        </authorList>
    </citation>
    <scope>NUCLEOTIDE SEQUENCE [LARGE SCALE GENOMIC DNA]</scope>
    <source>
        <strain evidence="1 2">3012STDY7078512</strain>
    </source>
</reference>
<dbReference type="Proteomes" id="UP000396835">
    <property type="component" value="Unassembled WGS sequence"/>
</dbReference>
<protein>
    <submittedName>
        <fullName evidence="1">Site-specific recombinase XerD</fullName>
    </submittedName>
</protein>
<dbReference type="EMBL" id="CAACYH010000004">
    <property type="protein sequence ID" value="VFB14312.1"/>
    <property type="molecule type" value="Genomic_DNA"/>
</dbReference>
<proteinExistence type="predicted"/>
<evidence type="ECO:0000313" key="2">
    <source>
        <dbReference type="Proteomes" id="UP000396835"/>
    </source>
</evidence>
<name>A0A449I4L1_9BACE</name>